<evidence type="ECO:0000313" key="4">
    <source>
        <dbReference type="EMBL" id="EFJ49868.1"/>
    </source>
</evidence>
<dbReference type="EMBL" id="GL378333">
    <property type="protein sequence ID" value="EFJ49868.1"/>
    <property type="molecule type" value="Genomic_DNA"/>
</dbReference>
<dbReference type="InParanoid" id="D8TRC5"/>
<keyword evidence="2" id="KW-0812">Transmembrane</keyword>
<proteinExistence type="predicted"/>
<sequence>MTRVLLSPGRTLMVGVLIISLHGSSPAFAVAAKSGGARSGGSGSSTTTTTTTTTVSSGRTTTYGRSIGVTTRIRVITAAAVISLVYFNGFTYPATRFYYDGYYDDCALRNITAARAGLDDSTIDPVILTQLPTLLATSNTSADIIAFNRTLYNNTNGLIIDPAYCNYTSTANSGSGAGTAVRQSTLLTMLLAAAAMWVMTGSGARFIHFRSR</sequence>
<dbReference type="Proteomes" id="UP000001058">
    <property type="component" value="Unassembled WGS sequence"/>
</dbReference>
<evidence type="ECO:0000313" key="5">
    <source>
        <dbReference type="Proteomes" id="UP000001058"/>
    </source>
</evidence>
<organism evidence="5">
    <name type="scientific">Volvox carteri f. nagariensis</name>
    <dbReference type="NCBI Taxonomy" id="3068"/>
    <lineage>
        <taxon>Eukaryota</taxon>
        <taxon>Viridiplantae</taxon>
        <taxon>Chlorophyta</taxon>
        <taxon>core chlorophytes</taxon>
        <taxon>Chlorophyceae</taxon>
        <taxon>CS clade</taxon>
        <taxon>Chlamydomonadales</taxon>
        <taxon>Volvocaceae</taxon>
        <taxon>Volvox</taxon>
    </lineage>
</organism>
<evidence type="ECO:0000256" key="2">
    <source>
        <dbReference type="SAM" id="Phobius"/>
    </source>
</evidence>
<dbReference type="OrthoDB" id="544827at2759"/>
<keyword evidence="3" id="KW-0732">Signal</keyword>
<accession>D8TRC5</accession>
<keyword evidence="2" id="KW-0472">Membrane</keyword>
<dbReference type="AlphaFoldDB" id="D8TRC5"/>
<evidence type="ECO:0000256" key="1">
    <source>
        <dbReference type="SAM" id="MobiDB-lite"/>
    </source>
</evidence>
<gene>
    <name evidence="4" type="ORF">VOLCADRAFT_89301</name>
</gene>
<keyword evidence="5" id="KW-1185">Reference proteome</keyword>
<feature type="chain" id="PRO_5003123792" evidence="3">
    <location>
        <begin position="30"/>
        <end position="212"/>
    </location>
</feature>
<feature type="compositionally biased region" description="Low complexity" evidence="1">
    <location>
        <begin position="44"/>
        <end position="57"/>
    </location>
</feature>
<feature type="signal peptide" evidence="3">
    <location>
        <begin position="1"/>
        <end position="29"/>
    </location>
</feature>
<keyword evidence="2" id="KW-1133">Transmembrane helix</keyword>
<evidence type="ECO:0000256" key="3">
    <source>
        <dbReference type="SAM" id="SignalP"/>
    </source>
</evidence>
<feature type="region of interest" description="Disordered" evidence="1">
    <location>
        <begin position="35"/>
        <end position="57"/>
    </location>
</feature>
<reference evidence="4 5" key="1">
    <citation type="journal article" date="2010" name="Science">
        <title>Genomic analysis of organismal complexity in the multicellular green alga Volvox carteri.</title>
        <authorList>
            <person name="Prochnik S.E."/>
            <person name="Umen J."/>
            <person name="Nedelcu A.M."/>
            <person name="Hallmann A."/>
            <person name="Miller S.M."/>
            <person name="Nishii I."/>
            <person name="Ferris P."/>
            <person name="Kuo A."/>
            <person name="Mitros T."/>
            <person name="Fritz-Laylin L.K."/>
            <person name="Hellsten U."/>
            <person name="Chapman J."/>
            <person name="Simakov O."/>
            <person name="Rensing S.A."/>
            <person name="Terry A."/>
            <person name="Pangilinan J."/>
            <person name="Kapitonov V."/>
            <person name="Jurka J."/>
            <person name="Salamov A."/>
            <person name="Shapiro H."/>
            <person name="Schmutz J."/>
            <person name="Grimwood J."/>
            <person name="Lindquist E."/>
            <person name="Lucas S."/>
            <person name="Grigoriev I.V."/>
            <person name="Schmitt R."/>
            <person name="Kirk D."/>
            <person name="Rokhsar D.S."/>
        </authorList>
    </citation>
    <scope>NUCLEOTIDE SEQUENCE [LARGE SCALE GENOMIC DNA]</scope>
    <source>
        <strain evidence="5">f. Nagariensis / Eve</strain>
    </source>
</reference>
<feature type="transmembrane region" description="Helical" evidence="2">
    <location>
        <begin position="186"/>
        <end position="207"/>
    </location>
</feature>
<dbReference type="RefSeq" id="XP_002948933.1">
    <property type="nucleotide sequence ID" value="XM_002948887.1"/>
</dbReference>
<dbReference type="GeneID" id="9623741"/>
<name>D8TRC5_VOLCA</name>
<protein>
    <submittedName>
        <fullName evidence="4">Uncharacterized protein</fullName>
    </submittedName>
</protein>
<dbReference type="KEGG" id="vcn:VOLCADRAFT_89301"/>